<dbReference type="GO" id="GO:0003677">
    <property type="term" value="F:DNA binding"/>
    <property type="evidence" value="ECO:0007669"/>
    <property type="project" value="UniProtKB-KW"/>
</dbReference>
<dbReference type="SUPFAM" id="SSF75516">
    <property type="entry name" value="Pheromone-binding domain of LuxR-like quorum-sensing transcription factors"/>
    <property type="match status" value="1"/>
</dbReference>
<protein>
    <submittedName>
        <fullName evidence="5">LuxR family transcriptional regulator</fullName>
    </submittedName>
</protein>
<dbReference type="CDD" id="cd06170">
    <property type="entry name" value="LuxR_C_like"/>
    <property type="match status" value="1"/>
</dbReference>
<dbReference type="AlphaFoldDB" id="A0A1I3H135"/>
<dbReference type="Pfam" id="PF03472">
    <property type="entry name" value="Autoind_bind"/>
    <property type="match status" value="1"/>
</dbReference>
<dbReference type="InterPro" id="IPR005143">
    <property type="entry name" value="TF_LuxR_autoind-bd_dom"/>
</dbReference>
<dbReference type="Proteomes" id="UP000199110">
    <property type="component" value="Unassembled WGS sequence"/>
</dbReference>
<dbReference type="InterPro" id="IPR000792">
    <property type="entry name" value="Tscrpt_reg_LuxR_C"/>
</dbReference>
<gene>
    <name evidence="5" type="ORF">SAMN04488095_0414</name>
</gene>
<dbReference type="Gene3D" id="3.30.450.80">
    <property type="entry name" value="Transcription factor LuxR-like, autoinducer-binding domain"/>
    <property type="match status" value="1"/>
</dbReference>
<proteinExistence type="predicted"/>
<dbReference type="InterPro" id="IPR016032">
    <property type="entry name" value="Sig_transdc_resp-reg_C-effctor"/>
</dbReference>
<dbReference type="Gene3D" id="1.10.10.10">
    <property type="entry name" value="Winged helix-like DNA-binding domain superfamily/Winged helix DNA-binding domain"/>
    <property type="match status" value="1"/>
</dbReference>
<dbReference type="PRINTS" id="PR00038">
    <property type="entry name" value="HTHLUXR"/>
</dbReference>
<feature type="domain" description="HTH luxR-type" evidence="4">
    <location>
        <begin position="183"/>
        <end position="248"/>
    </location>
</feature>
<dbReference type="GO" id="GO:0006352">
    <property type="term" value="P:DNA-templated transcription initiation"/>
    <property type="evidence" value="ECO:0007669"/>
    <property type="project" value="InterPro"/>
</dbReference>
<dbReference type="SUPFAM" id="SSF46894">
    <property type="entry name" value="C-terminal effector domain of the bipartite response regulators"/>
    <property type="match status" value="1"/>
</dbReference>
<dbReference type="GO" id="GO:0016987">
    <property type="term" value="F:sigma factor activity"/>
    <property type="evidence" value="ECO:0007669"/>
    <property type="project" value="InterPro"/>
</dbReference>
<dbReference type="STRING" id="390807.SAMN04488095_0414"/>
<dbReference type="InterPro" id="IPR013249">
    <property type="entry name" value="RNA_pol_sigma70_r4_t2"/>
</dbReference>
<accession>A0A1I3H135</accession>
<dbReference type="Pfam" id="PF08281">
    <property type="entry name" value="Sigma70_r4_2"/>
    <property type="match status" value="1"/>
</dbReference>
<organism evidence="5 6">
    <name type="scientific">Jannaschia pohangensis</name>
    <dbReference type="NCBI Taxonomy" id="390807"/>
    <lineage>
        <taxon>Bacteria</taxon>
        <taxon>Pseudomonadati</taxon>
        <taxon>Pseudomonadota</taxon>
        <taxon>Alphaproteobacteria</taxon>
        <taxon>Rhodobacterales</taxon>
        <taxon>Roseobacteraceae</taxon>
        <taxon>Jannaschia</taxon>
    </lineage>
</organism>
<evidence type="ECO:0000256" key="3">
    <source>
        <dbReference type="ARBA" id="ARBA00023163"/>
    </source>
</evidence>
<reference evidence="5 6" key="1">
    <citation type="submission" date="2016-10" db="EMBL/GenBank/DDBJ databases">
        <authorList>
            <person name="de Groot N.N."/>
        </authorList>
    </citation>
    <scope>NUCLEOTIDE SEQUENCE [LARGE SCALE GENOMIC DNA]</scope>
    <source>
        <strain evidence="5 6">DSM 19073</strain>
    </source>
</reference>
<evidence type="ECO:0000313" key="5">
    <source>
        <dbReference type="EMBL" id="SFI29409.1"/>
    </source>
</evidence>
<evidence type="ECO:0000256" key="2">
    <source>
        <dbReference type="ARBA" id="ARBA00023125"/>
    </source>
</evidence>
<dbReference type="InterPro" id="IPR036388">
    <property type="entry name" value="WH-like_DNA-bd_sf"/>
</dbReference>
<keyword evidence="1" id="KW-0805">Transcription regulation</keyword>
<keyword evidence="2" id="KW-0238">DNA-binding</keyword>
<sequence length="259" mass="28906">MPQSLTSTEQFLLETSRLTDLETVWSRFLERMGDYGFNRVLYAVTRFRTDFSAGDIRDAVVMTNYPKEFTDPYLEGGLFRNAPMVRWAMKNTGTLSWATIAEEAKAGLLPPEVMEVVAFNRAHGIIAGYGISFPRVSPRTGHGVGLSSTTLTQEEVEAIWATHGCEIELICQVCHLTMMSLPHASHGRQLTVRQREVLELVADGKTIQDVALLMGRNPATVEKHLRLARDALDVETTAQAILKTSIQNQFFRYEGDAAP</sequence>
<evidence type="ECO:0000256" key="1">
    <source>
        <dbReference type="ARBA" id="ARBA00023015"/>
    </source>
</evidence>
<name>A0A1I3H135_9RHOB</name>
<dbReference type="EMBL" id="FORA01000001">
    <property type="protein sequence ID" value="SFI29409.1"/>
    <property type="molecule type" value="Genomic_DNA"/>
</dbReference>
<evidence type="ECO:0000259" key="4">
    <source>
        <dbReference type="PROSITE" id="PS50043"/>
    </source>
</evidence>
<dbReference type="InterPro" id="IPR036693">
    <property type="entry name" value="TF_LuxR_autoind-bd_dom_sf"/>
</dbReference>
<keyword evidence="6" id="KW-1185">Reference proteome</keyword>
<evidence type="ECO:0000313" key="6">
    <source>
        <dbReference type="Proteomes" id="UP000199110"/>
    </source>
</evidence>
<keyword evidence="3" id="KW-0804">Transcription</keyword>
<dbReference type="SMART" id="SM00421">
    <property type="entry name" value="HTH_LUXR"/>
    <property type="match status" value="1"/>
</dbReference>
<dbReference type="PROSITE" id="PS50043">
    <property type="entry name" value="HTH_LUXR_2"/>
    <property type="match status" value="1"/>
</dbReference>